<dbReference type="PANTHER" id="PTHR42084:SF1">
    <property type="entry name" value="SERINE_THREONINE-PROTEIN KINASE PPK6"/>
    <property type="match status" value="1"/>
</dbReference>
<name>A0ABR1F9L9_9ASCO</name>
<dbReference type="GeneID" id="90035869"/>
<sequence length="299" mass="32802">MQRQTSQRSSQRQQQQQQPTHLSQAGAIASKPPPRPAASDAHGVPIQPLRFGQHLSGPDGRVVGAALPPLPARQQHVNAKSTRNGGLPAAASGPKLVDASDEFEPWPEFASNSAPAASSTASPSRGSHHPPQPQRARLPPPEILLSLFQSNLFPLPMPLFQSLVPLAFPLKRRVISDPKVKSFFEAFILAIEVAIRICAGRKRRDGRFEADKEARETARQWRALRERVAGVGLRDLPNLDASFTLRAYAGEPAELCIVCGVARHEQVRGCTKEVVWDFENGGHSTCIRWWAHEKALMES</sequence>
<protein>
    <submittedName>
        <fullName evidence="2">Uncharacterized protein</fullName>
    </submittedName>
</protein>
<dbReference type="PANTHER" id="PTHR42084">
    <property type="entry name" value="YALI0E26631P"/>
    <property type="match status" value="1"/>
</dbReference>
<accession>A0ABR1F9L9</accession>
<reference evidence="2 3" key="1">
    <citation type="submission" date="2024-03" db="EMBL/GenBank/DDBJ databases">
        <title>Genome-scale model development and genomic sequencing of the oleaginous clade Lipomyces.</title>
        <authorList>
            <consortium name="Lawrence Berkeley National Laboratory"/>
            <person name="Czajka J.J."/>
            <person name="Han Y."/>
            <person name="Kim J."/>
            <person name="Mondo S.J."/>
            <person name="Hofstad B.A."/>
            <person name="Robles A."/>
            <person name="Haridas S."/>
            <person name="Riley R."/>
            <person name="LaButti K."/>
            <person name="Pangilinan J."/>
            <person name="Andreopoulos W."/>
            <person name="Lipzen A."/>
            <person name="Yan J."/>
            <person name="Wang M."/>
            <person name="Ng V."/>
            <person name="Grigoriev I.V."/>
            <person name="Spatafora J.W."/>
            <person name="Magnuson J.K."/>
            <person name="Baker S.E."/>
            <person name="Pomraning K.R."/>
        </authorList>
    </citation>
    <scope>NUCLEOTIDE SEQUENCE [LARGE SCALE GENOMIC DNA]</scope>
    <source>
        <strain evidence="2 3">Phaff 52-87</strain>
    </source>
</reference>
<gene>
    <name evidence="2" type="ORF">BZA70DRAFT_235941</name>
</gene>
<dbReference type="RefSeq" id="XP_064769582.1">
    <property type="nucleotide sequence ID" value="XM_064910357.1"/>
</dbReference>
<feature type="compositionally biased region" description="Low complexity" evidence="1">
    <location>
        <begin position="110"/>
        <end position="124"/>
    </location>
</feature>
<dbReference type="Proteomes" id="UP001498771">
    <property type="component" value="Unassembled WGS sequence"/>
</dbReference>
<evidence type="ECO:0000313" key="3">
    <source>
        <dbReference type="Proteomes" id="UP001498771"/>
    </source>
</evidence>
<feature type="compositionally biased region" description="Low complexity" evidence="1">
    <location>
        <begin position="1"/>
        <end position="18"/>
    </location>
</feature>
<keyword evidence="3" id="KW-1185">Reference proteome</keyword>
<dbReference type="EMBL" id="JBBJBU010000002">
    <property type="protein sequence ID" value="KAK7206549.1"/>
    <property type="molecule type" value="Genomic_DNA"/>
</dbReference>
<feature type="compositionally biased region" description="Polar residues" evidence="1">
    <location>
        <begin position="75"/>
        <end position="84"/>
    </location>
</feature>
<evidence type="ECO:0000256" key="1">
    <source>
        <dbReference type="SAM" id="MobiDB-lite"/>
    </source>
</evidence>
<proteinExistence type="predicted"/>
<evidence type="ECO:0000313" key="2">
    <source>
        <dbReference type="EMBL" id="KAK7206549.1"/>
    </source>
</evidence>
<feature type="region of interest" description="Disordered" evidence="1">
    <location>
        <begin position="1"/>
        <end position="138"/>
    </location>
</feature>
<comment type="caution">
    <text evidence="2">The sequence shown here is derived from an EMBL/GenBank/DDBJ whole genome shotgun (WGS) entry which is preliminary data.</text>
</comment>
<organism evidence="2 3">
    <name type="scientific">Myxozyma melibiosi</name>
    <dbReference type="NCBI Taxonomy" id="54550"/>
    <lineage>
        <taxon>Eukaryota</taxon>
        <taxon>Fungi</taxon>
        <taxon>Dikarya</taxon>
        <taxon>Ascomycota</taxon>
        <taxon>Saccharomycotina</taxon>
        <taxon>Lipomycetes</taxon>
        <taxon>Lipomycetales</taxon>
        <taxon>Lipomycetaceae</taxon>
        <taxon>Myxozyma</taxon>
    </lineage>
</organism>